<gene>
    <name evidence="9" type="ORF">UFOPK2766_02040</name>
</gene>
<dbReference type="SMART" id="SM00382">
    <property type="entry name" value="AAA"/>
    <property type="match status" value="1"/>
</dbReference>
<dbReference type="PANTHER" id="PTHR43297:SF2">
    <property type="entry name" value="DIPEPTIDE TRANSPORT ATP-BINDING PROTEIN DPPD"/>
    <property type="match status" value="1"/>
</dbReference>
<dbReference type="CDD" id="cd03257">
    <property type="entry name" value="ABC_NikE_OppD_transporters"/>
    <property type="match status" value="1"/>
</dbReference>
<keyword evidence="2" id="KW-0813">Transport</keyword>
<dbReference type="GO" id="GO:0015833">
    <property type="term" value="P:peptide transport"/>
    <property type="evidence" value="ECO:0007669"/>
    <property type="project" value="InterPro"/>
</dbReference>
<dbReference type="NCBIfam" id="TIGR01727">
    <property type="entry name" value="oligo_HPY"/>
    <property type="match status" value="1"/>
</dbReference>
<sequence>MSIGNQIDGLPTPSGTPGAPKLLEVRDIVTRFTTDRGSLTAVNGVSLSLERGQTLGVVGESGSGKSVLSRSIMGLLPRANTERSGQVIFEGKEISGLNDTEYRELWGDEMAMIFQDPMTALNPVMKVGLQITESLRFHLNMSKADAKDTAIALLKAVKIPEPEKRFSSYPHEMSGGMRQRVVIAVALACGPKLLFADEPTTALDVTVQAQILDLLAEQQRERFMGIILVTHDLGVVAGRADEIAVMYAGQVVEQAPTALLFSEMKMPYTEALMSAIPKLTDASHTRLAAIGGRPPDLVNPPKGCAFSPRCPYVQPRCHEEAPALTPSPTAPEHLFACFYPIGSPETEEIRLRIAAQRLMATAPQFVTPAQGPPPIGEVPAPPSTADQPEGM</sequence>
<dbReference type="Gene3D" id="3.40.50.300">
    <property type="entry name" value="P-loop containing nucleotide triphosphate hydrolases"/>
    <property type="match status" value="1"/>
</dbReference>
<keyword evidence="4" id="KW-0547">Nucleotide-binding</keyword>
<accession>A0A6J6UEJ1</accession>
<dbReference type="PROSITE" id="PS00211">
    <property type="entry name" value="ABC_TRANSPORTER_1"/>
    <property type="match status" value="1"/>
</dbReference>
<dbReference type="EMBL" id="CAEZYU010000127">
    <property type="protein sequence ID" value="CAB4757996.1"/>
    <property type="molecule type" value="Genomic_DNA"/>
</dbReference>
<dbReference type="InterPro" id="IPR003439">
    <property type="entry name" value="ABC_transporter-like_ATP-bd"/>
</dbReference>
<organism evidence="9">
    <name type="scientific">freshwater metagenome</name>
    <dbReference type="NCBI Taxonomy" id="449393"/>
    <lineage>
        <taxon>unclassified sequences</taxon>
        <taxon>metagenomes</taxon>
        <taxon>ecological metagenomes</taxon>
    </lineage>
</organism>
<evidence type="ECO:0000256" key="3">
    <source>
        <dbReference type="ARBA" id="ARBA00022475"/>
    </source>
</evidence>
<dbReference type="PROSITE" id="PS50893">
    <property type="entry name" value="ABC_TRANSPORTER_2"/>
    <property type="match status" value="1"/>
</dbReference>
<evidence type="ECO:0000256" key="4">
    <source>
        <dbReference type="ARBA" id="ARBA00022741"/>
    </source>
</evidence>
<evidence type="ECO:0000256" key="5">
    <source>
        <dbReference type="ARBA" id="ARBA00022840"/>
    </source>
</evidence>
<keyword evidence="6" id="KW-0472">Membrane</keyword>
<dbReference type="GO" id="GO:0016887">
    <property type="term" value="F:ATP hydrolysis activity"/>
    <property type="evidence" value="ECO:0007669"/>
    <property type="project" value="InterPro"/>
</dbReference>
<dbReference type="AlphaFoldDB" id="A0A6J6UEJ1"/>
<dbReference type="GO" id="GO:0005524">
    <property type="term" value="F:ATP binding"/>
    <property type="evidence" value="ECO:0007669"/>
    <property type="project" value="UniProtKB-KW"/>
</dbReference>
<proteinExistence type="predicted"/>
<feature type="region of interest" description="Disordered" evidence="7">
    <location>
        <begin position="1"/>
        <end position="20"/>
    </location>
</feature>
<name>A0A6J6UEJ1_9ZZZZ</name>
<keyword evidence="5" id="KW-0067">ATP-binding</keyword>
<keyword evidence="3" id="KW-1003">Cell membrane</keyword>
<feature type="region of interest" description="Disordered" evidence="7">
    <location>
        <begin position="365"/>
        <end position="391"/>
    </location>
</feature>
<dbReference type="InterPro" id="IPR003593">
    <property type="entry name" value="AAA+_ATPase"/>
</dbReference>
<dbReference type="FunFam" id="3.40.50.300:FF:000016">
    <property type="entry name" value="Oligopeptide ABC transporter ATP-binding component"/>
    <property type="match status" value="1"/>
</dbReference>
<dbReference type="InterPro" id="IPR013563">
    <property type="entry name" value="Oligopep_ABC_C"/>
</dbReference>
<comment type="subcellular location">
    <subcellularLocation>
        <location evidence="1">Cell membrane</location>
        <topology evidence="1">Peripheral membrane protein</topology>
    </subcellularLocation>
</comment>
<dbReference type="InterPro" id="IPR050388">
    <property type="entry name" value="ABC_Ni/Peptide_Import"/>
</dbReference>
<dbReference type="Pfam" id="PF00005">
    <property type="entry name" value="ABC_tran"/>
    <property type="match status" value="1"/>
</dbReference>
<feature type="compositionally biased region" description="Pro residues" evidence="7">
    <location>
        <begin position="370"/>
        <end position="382"/>
    </location>
</feature>
<protein>
    <submittedName>
        <fullName evidence="9">Unannotated protein</fullName>
    </submittedName>
</protein>
<evidence type="ECO:0000256" key="7">
    <source>
        <dbReference type="SAM" id="MobiDB-lite"/>
    </source>
</evidence>
<evidence type="ECO:0000256" key="6">
    <source>
        <dbReference type="ARBA" id="ARBA00023136"/>
    </source>
</evidence>
<evidence type="ECO:0000256" key="1">
    <source>
        <dbReference type="ARBA" id="ARBA00004202"/>
    </source>
</evidence>
<dbReference type="PANTHER" id="PTHR43297">
    <property type="entry name" value="OLIGOPEPTIDE TRANSPORT ATP-BINDING PROTEIN APPD"/>
    <property type="match status" value="1"/>
</dbReference>
<dbReference type="InterPro" id="IPR017871">
    <property type="entry name" value="ABC_transporter-like_CS"/>
</dbReference>
<evidence type="ECO:0000256" key="2">
    <source>
        <dbReference type="ARBA" id="ARBA00022448"/>
    </source>
</evidence>
<dbReference type="SUPFAM" id="SSF52540">
    <property type="entry name" value="P-loop containing nucleoside triphosphate hydrolases"/>
    <property type="match status" value="1"/>
</dbReference>
<evidence type="ECO:0000313" key="9">
    <source>
        <dbReference type="EMBL" id="CAB4757996.1"/>
    </source>
</evidence>
<dbReference type="GO" id="GO:0005886">
    <property type="term" value="C:plasma membrane"/>
    <property type="evidence" value="ECO:0007669"/>
    <property type="project" value="UniProtKB-SubCell"/>
</dbReference>
<dbReference type="Pfam" id="PF08352">
    <property type="entry name" value="oligo_HPY"/>
    <property type="match status" value="1"/>
</dbReference>
<reference evidence="9" key="1">
    <citation type="submission" date="2020-05" db="EMBL/GenBank/DDBJ databases">
        <authorList>
            <person name="Chiriac C."/>
            <person name="Salcher M."/>
            <person name="Ghai R."/>
            <person name="Kavagutti S V."/>
        </authorList>
    </citation>
    <scope>NUCLEOTIDE SEQUENCE</scope>
</reference>
<evidence type="ECO:0000259" key="8">
    <source>
        <dbReference type="PROSITE" id="PS50893"/>
    </source>
</evidence>
<dbReference type="InterPro" id="IPR027417">
    <property type="entry name" value="P-loop_NTPase"/>
</dbReference>
<feature type="domain" description="ABC transporter" evidence="8">
    <location>
        <begin position="23"/>
        <end position="273"/>
    </location>
</feature>